<protein>
    <submittedName>
        <fullName evidence="9">Uncharacterized membrane protein YeiH</fullName>
    </submittedName>
</protein>
<keyword evidence="5 7" id="KW-1133">Transmembrane helix</keyword>
<evidence type="ECO:0000313" key="10">
    <source>
        <dbReference type="Proteomes" id="UP000184327"/>
    </source>
</evidence>
<keyword evidence="3" id="KW-1003">Cell membrane</keyword>
<gene>
    <name evidence="9" type="ORF">SAMN02745117_02309</name>
</gene>
<dbReference type="GO" id="GO:0005886">
    <property type="term" value="C:plasma membrane"/>
    <property type="evidence" value="ECO:0007669"/>
    <property type="project" value="UniProtKB-SubCell"/>
</dbReference>
<comment type="subcellular location">
    <subcellularLocation>
        <location evidence="1">Cell membrane</location>
        <topology evidence="1">Multi-pass membrane protein</topology>
    </subcellularLocation>
</comment>
<dbReference type="PANTHER" id="PTHR30506:SF3">
    <property type="entry name" value="UPF0126 INNER MEMBRANE PROTEIN YADS-RELATED"/>
    <property type="match status" value="1"/>
</dbReference>
<feature type="domain" description="Glycine transporter" evidence="8">
    <location>
        <begin position="91"/>
        <end position="162"/>
    </location>
</feature>
<evidence type="ECO:0000256" key="6">
    <source>
        <dbReference type="ARBA" id="ARBA00023136"/>
    </source>
</evidence>
<feature type="transmembrane region" description="Helical" evidence="7">
    <location>
        <begin position="173"/>
        <end position="189"/>
    </location>
</feature>
<accession>A0A1M5D5H0</accession>
<dbReference type="AlphaFoldDB" id="A0A1M5D5H0"/>
<organism evidence="9 10">
    <name type="scientific">Lampropedia hyalina DSM 16112</name>
    <dbReference type="NCBI Taxonomy" id="1122156"/>
    <lineage>
        <taxon>Bacteria</taxon>
        <taxon>Pseudomonadati</taxon>
        <taxon>Pseudomonadota</taxon>
        <taxon>Betaproteobacteria</taxon>
        <taxon>Burkholderiales</taxon>
        <taxon>Comamonadaceae</taxon>
        <taxon>Lampropedia</taxon>
    </lineage>
</organism>
<feature type="transmembrane region" description="Helical" evidence="7">
    <location>
        <begin position="90"/>
        <end position="111"/>
    </location>
</feature>
<feature type="transmembrane region" description="Helical" evidence="7">
    <location>
        <begin position="61"/>
        <end position="78"/>
    </location>
</feature>
<feature type="transmembrane region" description="Helical" evidence="7">
    <location>
        <begin position="29"/>
        <end position="49"/>
    </location>
</feature>
<feature type="transmembrane region" description="Helical" evidence="7">
    <location>
        <begin position="117"/>
        <end position="137"/>
    </location>
</feature>
<dbReference type="PANTHER" id="PTHR30506">
    <property type="entry name" value="INNER MEMBRANE PROTEIN"/>
    <property type="match status" value="1"/>
</dbReference>
<keyword evidence="10" id="KW-1185">Reference proteome</keyword>
<evidence type="ECO:0000259" key="8">
    <source>
        <dbReference type="Pfam" id="PF03458"/>
    </source>
</evidence>
<dbReference type="EMBL" id="FQUZ01000031">
    <property type="protein sequence ID" value="SHF62234.1"/>
    <property type="molecule type" value="Genomic_DNA"/>
</dbReference>
<evidence type="ECO:0000256" key="4">
    <source>
        <dbReference type="ARBA" id="ARBA00022692"/>
    </source>
</evidence>
<dbReference type="InterPro" id="IPR005115">
    <property type="entry name" value="Gly_transporter"/>
</dbReference>
<sequence>MLYFLDLMGTAVFAFSGILQARRLQMDGFGVLVLAAVTAIGGGTMRDLVLGVQPVFWVTEPQYLLLIVATCVVSLFLVRASSRHFARKLLLWADAVGLATFTAIGVNKALAVGAPPIVAISMGVLTGVGGGVLRDVLAREVPLVLRTEIYATACIAGGVVLTGTLYWGGNHHIATLACIAVTLLIRLAAIQWHWRLPVFGAGDETKPS</sequence>
<name>A0A1M5D5H0_9BURK</name>
<evidence type="ECO:0000256" key="7">
    <source>
        <dbReference type="SAM" id="Phobius"/>
    </source>
</evidence>
<dbReference type="Proteomes" id="UP000184327">
    <property type="component" value="Unassembled WGS sequence"/>
</dbReference>
<evidence type="ECO:0000313" key="9">
    <source>
        <dbReference type="EMBL" id="SHF62234.1"/>
    </source>
</evidence>
<evidence type="ECO:0000256" key="1">
    <source>
        <dbReference type="ARBA" id="ARBA00004651"/>
    </source>
</evidence>
<keyword evidence="6 7" id="KW-0472">Membrane</keyword>
<dbReference type="Pfam" id="PF03458">
    <property type="entry name" value="Gly_transporter"/>
    <property type="match status" value="2"/>
</dbReference>
<evidence type="ECO:0000256" key="5">
    <source>
        <dbReference type="ARBA" id="ARBA00022989"/>
    </source>
</evidence>
<reference evidence="9 10" key="1">
    <citation type="submission" date="2016-11" db="EMBL/GenBank/DDBJ databases">
        <authorList>
            <person name="Jaros S."/>
            <person name="Januszkiewicz K."/>
            <person name="Wedrychowicz H."/>
        </authorList>
    </citation>
    <scope>NUCLEOTIDE SEQUENCE [LARGE SCALE GENOMIC DNA]</scope>
    <source>
        <strain evidence="9 10">DSM 16112</strain>
    </source>
</reference>
<feature type="domain" description="Glycine transporter" evidence="8">
    <location>
        <begin position="4"/>
        <end position="77"/>
    </location>
</feature>
<dbReference type="RefSeq" id="WP_073356830.1">
    <property type="nucleotide sequence ID" value="NZ_FQUZ01000031.1"/>
</dbReference>
<proteinExistence type="inferred from homology"/>
<dbReference type="OrthoDB" id="9791874at2"/>
<evidence type="ECO:0000256" key="3">
    <source>
        <dbReference type="ARBA" id="ARBA00022475"/>
    </source>
</evidence>
<evidence type="ECO:0000256" key="2">
    <source>
        <dbReference type="ARBA" id="ARBA00008193"/>
    </source>
</evidence>
<comment type="similarity">
    <text evidence="2">Belongs to the UPF0126 family.</text>
</comment>
<feature type="transmembrane region" description="Helical" evidence="7">
    <location>
        <begin position="149"/>
        <end position="167"/>
    </location>
</feature>
<keyword evidence="4 7" id="KW-0812">Transmembrane</keyword>